<dbReference type="InterPro" id="IPR032710">
    <property type="entry name" value="NTF2-like_dom_sf"/>
</dbReference>
<evidence type="ECO:0000313" key="3">
    <source>
        <dbReference type="Proteomes" id="UP000177838"/>
    </source>
</evidence>
<evidence type="ECO:0000313" key="2">
    <source>
        <dbReference type="EMBL" id="OHA59249.1"/>
    </source>
</evidence>
<dbReference type="EMBL" id="MHTK01000008">
    <property type="protein sequence ID" value="OHA59249.1"/>
    <property type="molecule type" value="Genomic_DNA"/>
</dbReference>
<gene>
    <name evidence="2" type="ORF">A2589_03500</name>
</gene>
<dbReference type="AlphaFoldDB" id="A0A1G2QGP5"/>
<protein>
    <recommendedName>
        <fullName evidence="1">DUF4440 domain-containing protein</fullName>
    </recommendedName>
</protein>
<sequence>MDHNIDITRQEVEEASNIFMSYWNTGDLENACDLYAEDAEFLTAAHGRIVGRANILAYYQSHYPDRAAMGRLSLRMDSCRTVPSYPTPAAVAVFGWKLMTPGSPPPRVHTGFTLEYYEKRDGQLFLLYDASL</sequence>
<accession>A0A1G2QGP5</accession>
<name>A0A1G2QGP5_9BACT</name>
<dbReference type="InterPro" id="IPR027843">
    <property type="entry name" value="DUF4440"/>
</dbReference>
<dbReference type="Pfam" id="PF14534">
    <property type="entry name" value="DUF4440"/>
    <property type="match status" value="1"/>
</dbReference>
<dbReference type="Proteomes" id="UP000177838">
    <property type="component" value="Unassembled WGS sequence"/>
</dbReference>
<dbReference type="SUPFAM" id="SSF54427">
    <property type="entry name" value="NTF2-like"/>
    <property type="match status" value="1"/>
</dbReference>
<proteinExistence type="predicted"/>
<comment type="caution">
    <text evidence="2">The sequence shown here is derived from an EMBL/GenBank/DDBJ whole genome shotgun (WGS) entry which is preliminary data.</text>
</comment>
<organism evidence="2 3">
    <name type="scientific">Candidatus Vogelbacteria bacterium RIFOXYD1_FULL_46_19</name>
    <dbReference type="NCBI Taxonomy" id="1802439"/>
    <lineage>
        <taxon>Bacteria</taxon>
        <taxon>Candidatus Vogeliibacteriota</taxon>
    </lineage>
</organism>
<feature type="domain" description="DUF4440" evidence="1">
    <location>
        <begin position="14"/>
        <end position="123"/>
    </location>
</feature>
<reference evidence="2 3" key="1">
    <citation type="journal article" date="2016" name="Nat. Commun.">
        <title>Thousands of microbial genomes shed light on interconnected biogeochemical processes in an aquifer system.</title>
        <authorList>
            <person name="Anantharaman K."/>
            <person name="Brown C.T."/>
            <person name="Hug L.A."/>
            <person name="Sharon I."/>
            <person name="Castelle C.J."/>
            <person name="Probst A.J."/>
            <person name="Thomas B.C."/>
            <person name="Singh A."/>
            <person name="Wilkins M.J."/>
            <person name="Karaoz U."/>
            <person name="Brodie E.L."/>
            <person name="Williams K.H."/>
            <person name="Hubbard S.S."/>
            <person name="Banfield J.F."/>
        </authorList>
    </citation>
    <scope>NUCLEOTIDE SEQUENCE [LARGE SCALE GENOMIC DNA]</scope>
</reference>
<dbReference type="Gene3D" id="3.10.450.50">
    <property type="match status" value="1"/>
</dbReference>
<evidence type="ECO:0000259" key="1">
    <source>
        <dbReference type="Pfam" id="PF14534"/>
    </source>
</evidence>